<accession>A0A0A9A779</accession>
<name>A0A0A9A779_ARUDO</name>
<sequence>MSLCRRASQVNLYYNFRYYNPPSCGKIWSTHCTCSKISASNAKHTKQARMCLHLKL</sequence>
<reference evidence="1" key="2">
    <citation type="journal article" date="2015" name="Data Brief">
        <title>Shoot transcriptome of the giant reed, Arundo donax.</title>
        <authorList>
            <person name="Barrero R.A."/>
            <person name="Guerrero F.D."/>
            <person name="Moolhuijzen P."/>
            <person name="Goolsby J.A."/>
            <person name="Tidwell J."/>
            <person name="Bellgard S.E."/>
            <person name="Bellgard M.I."/>
        </authorList>
    </citation>
    <scope>NUCLEOTIDE SEQUENCE</scope>
    <source>
        <tissue evidence="1">Shoot tissue taken approximately 20 cm above the soil surface</tissue>
    </source>
</reference>
<dbReference type="AlphaFoldDB" id="A0A0A9A779"/>
<organism evidence="1">
    <name type="scientific">Arundo donax</name>
    <name type="common">Giant reed</name>
    <name type="synonym">Donax arundinaceus</name>
    <dbReference type="NCBI Taxonomy" id="35708"/>
    <lineage>
        <taxon>Eukaryota</taxon>
        <taxon>Viridiplantae</taxon>
        <taxon>Streptophyta</taxon>
        <taxon>Embryophyta</taxon>
        <taxon>Tracheophyta</taxon>
        <taxon>Spermatophyta</taxon>
        <taxon>Magnoliopsida</taxon>
        <taxon>Liliopsida</taxon>
        <taxon>Poales</taxon>
        <taxon>Poaceae</taxon>
        <taxon>PACMAD clade</taxon>
        <taxon>Arundinoideae</taxon>
        <taxon>Arundineae</taxon>
        <taxon>Arundo</taxon>
    </lineage>
</organism>
<reference evidence="1" key="1">
    <citation type="submission" date="2014-09" db="EMBL/GenBank/DDBJ databases">
        <authorList>
            <person name="Magalhaes I.L.F."/>
            <person name="Oliveira U."/>
            <person name="Santos F.R."/>
            <person name="Vidigal T.H.D.A."/>
            <person name="Brescovit A.D."/>
            <person name="Santos A.J."/>
        </authorList>
    </citation>
    <scope>NUCLEOTIDE SEQUENCE</scope>
    <source>
        <tissue evidence="1">Shoot tissue taken approximately 20 cm above the soil surface</tissue>
    </source>
</reference>
<protein>
    <submittedName>
        <fullName evidence="1">Uncharacterized protein</fullName>
    </submittedName>
</protein>
<evidence type="ECO:0000313" key="1">
    <source>
        <dbReference type="EMBL" id="JAD44855.1"/>
    </source>
</evidence>
<proteinExistence type="predicted"/>
<dbReference type="EMBL" id="GBRH01253040">
    <property type="protein sequence ID" value="JAD44855.1"/>
    <property type="molecule type" value="Transcribed_RNA"/>
</dbReference>